<sequence length="559" mass="60671">MGVAPSNNRGRRFNSLDYFGGCSQANNPTLHASPSLTGGACLRQAEGLVLSSRPVPFWNGLEVSVSAESLLPLNRDDGPPAPKKGVPKTPSQRQRIKNSIKNNLLFRNLDQEQPTTMQVSLHTILRNIVLTKQQQKKTTGSWGTTSSTRASSSGTTEETYSPTEREPKRDGDEPGSPNLLQNPFVHDPAYIKRIRPTATQKPPPASSSSSSSSPSPARKARLSMEQSWLSPSSCPQHVPETAIMHPHISTTTTATTAPSSLAVCFPGSSSQYMGMGSFLRHLPEFRHTWEESLAHLNACNFWMAGLHLQDHFLSLGYPPNHAQILAAPPPPSDSSARPLDHIVFDGSQNELSRCSNAQPAILITSMAYLRTLEIGGKVPLRSMAKVYAGHSLGEYTAERSMELVGLALSTTRSMRGESNDEGAGTGSGRGATAAQMSALLISDRYQAGLGQKTYDYRELIELVERINAREELDVSVQIASFNSSNQIVLSGTRPGVLAACAHIQDLEIANRAADLPYSSPFHSLFMKPASNELKAALDAVRFRVPDRPILITRNCPRSQ</sequence>
<dbReference type="InterPro" id="IPR014043">
    <property type="entry name" value="Acyl_transferase_dom"/>
</dbReference>
<evidence type="ECO:0000256" key="3">
    <source>
        <dbReference type="ARBA" id="ARBA00023315"/>
    </source>
</evidence>
<feature type="compositionally biased region" description="Low complexity" evidence="5">
    <location>
        <begin position="132"/>
        <end position="156"/>
    </location>
</feature>
<evidence type="ECO:0000256" key="5">
    <source>
        <dbReference type="SAM" id="MobiDB-lite"/>
    </source>
</evidence>
<dbReference type="InterPro" id="IPR016036">
    <property type="entry name" value="Malonyl_transacylase_ACP-bd"/>
</dbReference>
<dbReference type="OrthoDB" id="1929172at2759"/>
<dbReference type="GO" id="GO:0006633">
    <property type="term" value="P:fatty acid biosynthetic process"/>
    <property type="evidence" value="ECO:0007669"/>
    <property type="project" value="TreeGrafter"/>
</dbReference>
<dbReference type="SUPFAM" id="SSF52151">
    <property type="entry name" value="FabD/lysophospholipase-like"/>
    <property type="match status" value="1"/>
</dbReference>
<proteinExistence type="predicted"/>
<comment type="catalytic activity">
    <reaction evidence="4">
        <text>holo-[ACP] + malonyl-CoA = malonyl-[ACP] + CoA</text>
        <dbReference type="Rhea" id="RHEA:41792"/>
        <dbReference type="Rhea" id="RHEA-COMP:9623"/>
        <dbReference type="Rhea" id="RHEA-COMP:9685"/>
        <dbReference type="ChEBI" id="CHEBI:57287"/>
        <dbReference type="ChEBI" id="CHEBI:57384"/>
        <dbReference type="ChEBI" id="CHEBI:64479"/>
        <dbReference type="ChEBI" id="CHEBI:78449"/>
        <dbReference type="EC" id="2.3.1.39"/>
    </reaction>
</comment>
<evidence type="ECO:0000313" key="8">
    <source>
        <dbReference type="Proteomes" id="UP000235388"/>
    </source>
</evidence>
<feature type="compositionally biased region" description="Low complexity" evidence="5">
    <location>
        <begin position="206"/>
        <end position="217"/>
    </location>
</feature>
<reference evidence="7 8" key="1">
    <citation type="submission" date="2017-11" db="EMBL/GenBank/DDBJ databases">
        <title>De novo assembly and phasing of dikaryotic genomes from two isolates of Puccinia coronata f. sp. avenae, the causal agent of oat crown rust.</title>
        <authorList>
            <person name="Miller M.E."/>
            <person name="Zhang Y."/>
            <person name="Omidvar V."/>
            <person name="Sperschneider J."/>
            <person name="Schwessinger B."/>
            <person name="Raley C."/>
            <person name="Palmer J.M."/>
            <person name="Garnica D."/>
            <person name="Upadhyaya N."/>
            <person name="Rathjen J."/>
            <person name="Taylor J.M."/>
            <person name="Park R.F."/>
            <person name="Dodds P.N."/>
            <person name="Hirsch C.D."/>
            <person name="Kianian S.F."/>
            <person name="Figueroa M."/>
        </authorList>
    </citation>
    <scope>NUCLEOTIDE SEQUENCE [LARGE SCALE GENOMIC DNA]</scope>
    <source>
        <strain evidence="7">12NC29</strain>
    </source>
</reference>
<dbReference type="SMART" id="SM00827">
    <property type="entry name" value="PKS_AT"/>
    <property type="match status" value="1"/>
</dbReference>
<dbReference type="GO" id="GO:0005739">
    <property type="term" value="C:mitochondrion"/>
    <property type="evidence" value="ECO:0007669"/>
    <property type="project" value="TreeGrafter"/>
</dbReference>
<dbReference type="AlphaFoldDB" id="A0A2N5U815"/>
<feature type="compositionally biased region" description="Polar residues" evidence="5">
    <location>
        <begin position="224"/>
        <end position="235"/>
    </location>
</feature>
<gene>
    <name evidence="7" type="ORF">PCANC_21562</name>
</gene>
<dbReference type="Gene3D" id="3.40.366.10">
    <property type="entry name" value="Malonyl-Coenzyme A Acyl Carrier Protein, domain 2"/>
    <property type="match status" value="2"/>
</dbReference>
<dbReference type="SUPFAM" id="SSF55048">
    <property type="entry name" value="Probable ACP-binding domain of malonyl-CoA ACP transacylase"/>
    <property type="match status" value="1"/>
</dbReference>
<dbReference type="GO" id="GO:0004314">
    <property type="term" value="F:[acyl-carrier-protein] S-malonyltransferase activity"/>
    <property type="evidence" value="ECO:0007669"/>
    <property type="project" value="UniProtKB-EC"/>
</dbReference>
<dbReference type="EC" id="2.3.1.39" evidence="1"/>
<evidence type="ECO:0000259" key="6">
    <source>
        <dbReference type="SMART" id="SM00827"/>
    </source>
</evidence>
<feature type="region of interest" description="Disordered" evidence="5">
    <location>
        <begin position="132"/>
        <end position="184"/>
    </location>
</feature>
<keyword evidence="3" id="KW-0012">Acyltransferase</keyword>
<dbReference type="InterPro" id="IPR050858">
    <property type="entry name" value="Mal-CoA-ACP_Trans/PKS_FabD"/>
</dbReference>
<dbReference type="EMBL" id="PGCJ01000289">
    <property type="protein sequence ID" value="PLW33892.1"/>
    <property type="molecule type" value="Genomic_DNA"/>
</dbReference>
<evidence type="ECO:0000256" key="1">
    <source>
        <dbReference type="ARBA" id="ARBA00013258"/>
    </source>
</evidence>
<feature type="region of interest" description="Disordered" evidence="5">
    <location>
        <begin position="71"/>
        <end position="94"/>
    </location>
</feature>
<dbReference type="InterPro" id="IPR016035">
    <property type="entry name" value="Acyl_Trfase/lysoPLipase"/>
</dbReference>
<keyword evidence="2" id="KW-0808">Transferase</keyword>
<feature type="region of interest" description="Disordered" evidence="5">
    <location>
        <begin position="197"/>
        <end position="235"/>
    </location>
</feature>
<evidence type="ECO:0000256" key="2">
    <source>
        <dbReference type="ARBA" id="ARBA00022679"/>
    </source>
</evidence>
<feature type="domain" description="Malonyl-CoA:ACP transacylase (MAT)" evidence="6">
    <location>
        <begin position="264"/>
        <end position="559"/>
    </location>
</feature>
<dbReference type="PANTHER" id="PTHR42681:SF1">
    <property type="entry name" value="MALONYL-COA-ACYL CARRIER PROTEIN TRANSACYLASE, MITOCHONDRIAL"/>
    <property type="match status" value="1"/>
</dbReference>
<protein>
    <recommendedName>
        <fullName evidence="1">[acyl-carrier-protein] S-malonyltransferase</fullName>
        <ecNumber evidence="1">2.3.1.39</ecNumber>
    </recommendedName>
</protein>
<evidence type="ECO:0000313" key="7">
    <source>
        <dbReference type="EMBL" id="PLW33892.1"/>
    </source>
</evidence>
<keyword evidence="8" id="KW-1185">Reference proteome</keyword>
<dbReference type="STRING" id="200324.A0A2N5U815"/>
<evidence type="ECO:0000256" key="4">
    <source>
        <dbReference type="ARBA" id="ARBA00048462"/>
    </source>
</evidence>
<dbReference type="PANTHER" id="PTHR42681">
    <property type="entry name" value="MALONYL-COA-ACYL CARRIER PROTEIN TRANSACYLASE, MITOCHONDRIAL"/>
    <property type="match status" value="1"/>
</dbReference>
<comment type="caution">
    <text evidence="7">The sequence shown here is derived from an EMBL/GenBank/DDBJ whole genome shotgun (WGS) entry which is preliminary data.</text>
</comment>
<name>A0A2N5U815_9BASI</name>
<organism evidence="7 8">
    <name type="scientific">Puccinia coronata f. sp. avenae</name>
    <dbReference type="NCBI Taxonomy" id="200324"/>
    <lineage>
        <taxon>Eukaryota</taxon>
        <taxon>Fungi</taxon>
        <taxon>Dikarya</taxon>
        <taxon>Basidiomycota</taxon>
        <taxon>Pucciniomycotina</taxon>
        <taxon>Pucciniomycetes</taxon>
        <taxon>Pucciniales</taxon>
        <taxon>Pucciniaceae</taxon>
        <taxon>Puccinia</taxon>
    </lineage>
</organism>
<dbReference type="Proteomes" id="UP000235388">
    <property type="component" value="Unassembled WGS sequence"/>
</dbReference>
<dbReference type="InterPro" id="IPR001227">
    <property type="entry name" value="Ac_transferase_dom_sf"/>
</dbReference>
<feature type="compositionally biased region" description="Basic and acidic residues" evidence="5">
    <location>
        <begin position="163"/>
        <end position="172"/>
    </location>
</feature>
<accession>A0A2N5U815</accession>